<reference evidence="3" key="2">
    <citation type="submission" date="2018-04" db="EMBL/GenBank/DDBJ databases">
        <title>Complete genome sequence of Sulfodiicoccus acidiphilus strain HS-1.</title>
        <authorList>
            <person name="Sakai H.D."/>
            <person name="Kurosawa N."/>
        </authorList>
    </citation>
    <scope>NUCLEOTIDE SEQUENCE [LARGE SCALE GENOMIC DNA]</scope>
    <source>
        <strain evidence="3">HS-1</strain>
    </source>
</reference>
<evidence type="ECO:0000313" key="3">
    <source>
        <dbReference type="Proteomes" id="UP000276741"/>
    </source>
</evidence>
<name>A0A348B657_9CREN</name>
<reference evidence="1" key="3">
    <citation type="journal article" date="2019" name="BMC Res. Notes">
        <title>Complete genome sequence of the Sulfodiicoccus acidiphilus strain HS-1T, the first crenarchaeon that lacks polB3, isolated from an acidic hot spring in Ohwaku-dani, Hakone, Japan.</title>
        <authorList>
            <person name="Sakai H.D."/>
            <person name="Kurosawa N."/>
        </authorList>
    </citation>
    <scope>NUCLEOTIDE SEQUENCE</scope>
    <source>
        <strain evidence="1">HS-1</strain>
    </source>
</reference>
<protein>
    <submittedName>
        <fullName evidence="1">Uncharacterized protein</fullName>
    </submittedName>
</protein>
<gene>
    <name evidence="2" type="ORF">GCM10007116_18880</name>
    <name evidence="1" type="ORF">HS1genome_2048</name>
</gene>
<dbReference type="Proteomes" id="UP000616143">
    <property type="component" value="Unassembled WGS sequence"/>
</dbReference>
<dbReference type="AlphaFoldDB" id="A0A348B657"/>
<dbReference type="KEGG" id="sacd:HS1genome_2048"/>
<keyword evidence="3" id="KW-1185">Reference proteome</keyword>
<proteinExistence type="predicted"/>
<dbReference type="OrthoDB" id="38459at2157"/>
<organism evidence="1 3">
    <name type="scientific">Sulfodiicoccus acidiphilus</name>
    <dbReference type="NCBI Taxonomy" id="1670455"/>
    <lineage>
        <taxon>Archaea</taxon>
        <taxon>Thermoproteota</taxon>
        <taxon>Thermoprotei</taxon>
        <taxon>Sulfolobales</taxon>
        <taxon>Sulfolobaceae</taxon>
        <taxon>Sulfodiicoccus</taxon>
    </lineage>
</organism>
<sequence>MNVLKAVEVPFLRLMYTFDVKTSASKGRVMGFLLDPFVFTGVIGHINVLQVMDVKKGKYVAPGSLEEPGRDYRVLYVFGTPDTKLNVMLGAMLGPDFSPAGVSYGGKTDDGKFEWRADFKVSADRGETEVRIALDVQYRSGTLDKLLGRSAFQLAQHFVTDHIIPYIKLYLKGGELEVSKVEVARLEVDASQLLTKLRELSKGMVTGVISAAGEDFRATLLVKNGELGTMRMMKGGKLFTGGDVIAKLLTEQGRVRLMAYEVDVEGLMERVGEDAVRVE</sequence>
<reference evidence="2" key="4">
    <citation type="submission" date="2020-09" db="EMBL/GenBank/DDBJ databases">
        <authorList>
            <person name="Sun Q."/>
            <person name="Ohkuma M."/>
        </authorList>
    </citation>
    <scope>NUCLEOTIDE SEQUENCE</scope>
    <source>
        <strain evidence="2">JCM 31740</strain>
    </source>
</reference>
<dbReference type="EMBL" id="AP018553">
    <property type="protein sequence ID" value="BBD73659.1"/>
    <property type="molecule type" value="Genomic_DNA"/>
</dbReference>
<dbReference type="EMBL" id="BMQS01000021">
    <property type="protein sequence ID" value="GGU01996.1"/>
    <property type="molecule type" value="Genomic_DNA"/>
</dbReference>
<accession>A0A348B657</accession>
<evidence type="ECO:0000313" key="1">
    <source>
        <dbReference type="EMBL" id="BBD73659.1"/>
    </source>
</evidence>
<dbReference type="RefSeq" id="WP_188848622.1">
    <property type="nucleotide sequence ID" value="NZ_BMQS01000021.1"/>
</dbReference>
<reference evidence="2" key="1">
    <citation type="journal article" date="2014" name="Int. J. Syst. Evol. Microbiol.">
        <title>Complete genome sequence of Corynebacterium casei LMG S-19264T (=DSM 44701T), isolated from a smear-ripened cheese.</title>
        <authorList>
            <consortium name="US DOE Joint Genome Institute (JGI-PGF)"/>
            <person name="Walter F."/>
            <person name="Albersmeier A."/>
            <person name="Kalinowski J."/>
            <person name="Ruckert C."/>
        </authorList>
    </citation>
    <scope>NUCLEOTIDE SEQUENCE</scope>
    <source>
        <strain evidence="2">JCM 31740</strain>
    </source>
</reference>
<dbReference type="Proteomes" id="UP000276741">
    <property type="component" value="Chromosome"/>
</dbReference>
<evidence type="ECO:0000313" key="2">
    <source>
        <dbReference type="EMBL" id="GGU01996.1"/>
    </source>
</evidence>